<dbReference type="InterPro" id="IPR051162">
    <property type="entry name" value="T4SS_component"/>
</dbReference>
<dbReference type="SMART" id="SM00382">
    <property type="entry name" value="AAA"/>
    <property type="match status" value="1"/>
</dbReference>
<evidence type="ECO:0000256" key="1">
    <source>
        <dbReference type="SAM" id="Phobius"/>
    </source>
</evidence>
<keyword evidence="4" id="KW-1185">Reference proteome</keyword>
<dbReference type="Pfam" id="PF19044">
    <property type="entry name" value="P-loop_TraG"/>
    <property type="match status" value="1"/>
</dbReference>
<dbReference type="InterPro" id="IPR027417">
    <property type="entry name" value="P-loop_NTPase"/>
</dbReference>
<organism evidence="3 4">
    <name type="scientific">Spiroplasma platyhelix PALS-1</name>
    <dbReference type="NCBI Taxonomy" id="1276218"/>
    <lineage>
        <taxon>Bacteria</taxon>
        <taxon>Bacillati</taxon>
        <taxon>Mycoplasmatota</taxon>
        <taxon>Mollicutes</taxon>
        <taxon>Entomoplasmatales</taxon>
        <taxon>Spiroplasmataceae</taxon>
        <taxon>Spiroplasma</taxon>
    </lineage>
</organism>
<keyword evidence="1" id="KW-0472">Membrane</keyword>
<sequence length="895" mass="103500">MKNLIPKSINKSKLTIWRNVNLIDVLIIMVWFALSGMFVFGLPLGNWQKILAVFLVAICAVPLIIPIQHGMKGWNVMILLFRHCSMAKKYQQDSRNDTSLLVPYNKVVGDAFIQTNKINGKKNLVGCLSVRGFDITLLNPEEQELRLRDLQDTLKFSNFPMTILKLEKPLEFKQTIKYYKSQLTKLKQAYGKQEIKEDAFLARKVQLKVLIATLEKDLIATSEGIKTKKCFYVFVYGKNETELLENMNVLEHKLINGNFVCEWLSNYEIVQILHLVWNPYDTPITKSQFEKYKNNLSELLRFESFQLHKTYFTANKIYYAISGVYDYPLIISDLWGAALACNEQTMIWNINPVDQQRMKVSLNKALNNAFTKQFMTKSHINRSENNYEIEAYQQLIEDINGSSEIIKNVDILFLSYGTDFKILKQAQARLKKALQELDMKINPLTYRQLDAFNAFLPKNYDPLIMMLGREMPCATIAAAFPFMTGGLNDDKGMYLGQSNIADSILFDPFKLDSKRKNHNQIIIGTSGSGKSFTTKKMIAFHLNVGRNVIVIDPEREYKNLANYYHGQWVDTGDASLGRINPLQVLDNNFKDLSEFKKAQDNSIEMLMDEQNSAPVSNHLRLLTQWFKTLYPDFNDREFNLLVKYLKKLYQQFNITNEIDVNKLSRIQFPTMSDFYQLLVREYEKDSSVLLKEFIDIIATDFLNDGKYEKLWNGHTTLTFNNQFVVYDVLTMFEQDEPKVTAAQLHLVLAVIKAEVKHNRFRDKNEIVIIVDEAHLAIDRDNPAALNFMYQMVKRIRKYQGSIIITTQNLNDFTGTEDIKKKTTAMINNTQYSLILNLAPQDLKDVADLYRSYGGLTKTERDYIARASKGQALFVVSGYERHCINIEASRKEQEGF</sequence>
<dbReference type="EMBL" id="JAAVVK010000002">
    <property type="protein sequence ID" value="NKE38800.1"/>
    <property type="molecule type" value="Genomic_DNA"/>
</dbReference>
<evidence type="ECO:0000313" key="3">
    <source>
        <dbReference type="EMBL" id="NKE38800.1"/>
    </source>
</evidence>
<keyword evidence="1" id="KW-1133">Transmembrane helix</keyword>
<dbReference type="SUPFAM" id="SSF52540">
    <property type="entry name" value="P-loop containing nucleoside triphosphate hydrolases"/>
    <property type="match status" value="1"/>
</dbReference>
<comment type="caution">
    <text evidence="3">The sequence shown here is derived from an EMBL/GenBank/DDBJ whole genome shotgun (WGS) entry which is preliminary data.</text>
</comment>
<dbReference type="PANTHER" id="PTHR30121">
    <property type="entry name" value="UNCHARACTERIZED PROTEIN YJGR-RELATED"/>
    <property type="match status" value="1"/>
</dbReference>
<dbReference type="Gene3D" id="1.10.8.730">
    <property type="match status" value="1"/>
</dbReference>
<evidence type="ECO:0000313" key="4">
    <source>
        <dbReference type="Proteomes" id="UP000584587"/>
    </source>
</evidence>
<dbReference type="NCBIfam" id="NF045975">
    <property type="entry name" value="VirB4_plasma"/>
    <property type="match status" value="1"/>
</dbReference>
<evidence type="ECO:0000259" key="2">
    <source>
        <dbReference type="SMART" id="SM00382"/>
    </source>
</evidence>
<dbReference type="AlphaFoldDB" id="A0A846TR29"/>
<dbReference type="Gene3D" id="3.40.50.300">
    <property type="entry name" value="P-loop containing nucleotide triphosphate hydrolases"/>
    <property type="match status" value="1"/>
</dbReference>
<feature type="domain" description="AAA+ ATPase" evidence="2">
    <location>
        <begin position="516"/>
        <end position="832"/>
    </location>
</feature>
<protein>
    <submittedName>
        <fullName evidence="3">DUF87 domain-containing protein</fullName>
    </submittedName>
</protein>
<dbReference type="Proteomes" id="UP000584587">
    <property type="component" value="Unassembled WGS sequence"/>
</dbReference>
<accession>A0A846TR29</accession>
<gene>
    <name evidence="3" type="ORF">HER12_03470</name>
</gene>
<feature type="transmembrane region" description="Helical" evidence="1">
    <location>
        <begin position="50"/>
        <end position="67"/>
    </location>
</feature>
<proteinExistence type="predicted"/>
<feature type="transmembrane region" description="Helical" evidence="1">
    <location>
        <begin position="21"/>
        <end position="44"/>
    </location>
</feature>
<dbReference type="InterPro" id="IPR043964">
    <property type="entry name" value="P-loop_TraG"/>
</dbReference>
<dbReference type="PANTHER" id="PTHR30121:SF6">
    <property type="entry name" value="SLR6007 PROTEIN"/>
    <property type="match status" value="1"/>
</dbReference>
<dbReference type="CDD" id="cd01127">
    <property type="entry name" value="TrwB_TraG_TraD_VirD4"/>
    <property type="match status" value="2"/>
</dbReference>
<keyword evidence="1" id="KW-0812">Transmembrane</keyword>
<name>A0A846TR29_9MOLU</name>
<reference evidence="3 4" key="1">
    <citation type="submission" date="2020-04" db="EMBL/GenBank/DDBJ databases">
        <title>Complete genome sequence of Spiroplasma platyhelix ATCC 51748, an insect isolate.</title>
        <authorList>
            <person name="Green E.A."/>
            <person name="Klassen J.L."/>
        </authorList>
    </citation>
    <scope>NUCLEOTIDE SEQUENCE [LARGE SCALE GENOMIC DNA]</scope>
    <source>
        <strain evidence="3 4">PALS-1</strain>
    </source>
</reference>
<dbReference type="RefSeq" id="WP_168105270.1">
    <property type="nucleotide sequence ID" value="NZ_CP051215.1"/>
</dbReference>
<dbReference type="InterPro" id="IPR003593">
    <property type="entry name" value="AAA+_ATPase"/>
</dbReference>